<accession>A0A8X6SR76</accession>
<dbReference type="Pfam" id="PF17906">
    <property type="entry name" value="HTH_48"/>
    <property type="match status" value="1"/>
</dbReference>
<dbReference type="InterPro" id="IPR041426">
    <property type="entry name" value="Mos1_HTH"/>
</dbReference>
<protein>
    <recommendedName>
        <fullName evidence="1">Mos1 transposase HTH domain-containing protein</fullName>
    </recommendedName>
</protein>
<feature type="domain" description="Mos1 transposase HTH" evidence="1">
    <location>
        <begin position="13"/>
        <end position="51"/>
    </location>
</feature>
<gene>
    <name evidence="2" type="ORF">TNCV_3183611</name>
</gene>
<name>A0A8X6SR76_TRICX</name>
<dbReference type="Gene3D" id="1.10.10.1450">
    <property type="match status" value="1"/>
</dbReference>
<proteinExistence type="predicted"/>
<organism evidence="2 3">
    <name type="scientific">Trichonephila clavipes</name>
    <name type="common">Golden silk orbweaver</name>
    <name type="synonym">Nephila clavipes</name>
    <dbReference type="NCBI Taxonomy" id="2585209"/>
    <lineage>
        <taxon>Eukaryota</taxon>
        <taxon>Metazoa</taxon>
        <taxon>Ecdysozoa</taxon>
        <taxon>Arthropoda</taxon>
        <taxon>Chelicerata</taxon>
        <taxon>Arachnida</taxon>
        <taxon>Araneae</taxon>
        <taxon>Araneomorphae</taxon>
        <taxon>Entelegynae</taxon>
        <taxon>Araneoidea</taxon>
        <taxon>Nephilidae</taxon>
        <taxon>Trichonephila</taxon>
    </lineage>
</organism>
<sequence length="68" mass="7684">MEVNKEEMLHISQFDKGKNASQVAKIVNSVYGADTVTANYVQFWFCHFHSGIFDVQDALRTDEASSKV</sequence>
<dbReference type="EMBL" id="BMAU01021305">
    <property type="protein sequence ID" value="GFY11523.1"/>
    <property type="molecule type" value="Genomic_DNA"/>
</dbReference>
<reference evidence="2" key="1">
    <citation type="submission" date="2020-08" db="EMBL/GenBank/DDBJ databases">
        <title>Multicomponent nature underlies the extraordinary mechanical properties of spider dragline silk.</title>
        <authorList>
            <person name="Kono N."/>
            <person name="Nakamura H."/>
            <person name="Mori M."/>
            <person name="Yoshida Y."/>
            <person name="Ohtoshi R."/>
            <person name="Malay A.D."/>
            <person name="Moran D.A.P."/>
            <person name="Tomita M."/>
            <person name="Numata K."/>
            <person name="Arakawa K."/>
        </authorList>
    </citation>
    <scope>NUCLEOTIDE SEQUENCE</scope>
</reference>
<evidence type="ECO:0000259" key="1">
    <source>
        <dbReference type="Pfam" id="PF17906"/>
    </source>
</evidence>
<dbReference type="AlphaFoldDB" id="A0A8X6SR76"/>
<dbReference type="Proteomes" id="UP000887159">
    <property type="component" value="Unassembled WGS sequence"/>
</dbReference>
<evidence type="ECO:0000313" key="2">
    <source>
        <dbReference type="EMBL" id="GFY11523.1"/>
    </source>
</evidence>
<comment type="caution">
    <text evidence="2">The sequence shown here is derived from an EMBL/GenBank/DDBJ whole genome shotgun (WGS) entry which is preliminary data.</text>
</comment>
<keyword evidence="3" id="KW-1185">Reference proteome</keyword>
<evidence type="ECO:0000313" key="3">
    <source>
        <dbReference type="Proteomes" id="UP000887159"/>
    </source>
</evidence>